<organism evidence="4 5">
    <name type="scientific">Zosterops lateralis melanops</name>
    <dbReference type="NCBI Taxonomy" id="1220523"/>
    <lineage>
        <taxon>Eukaryota</taxon>
        <taxon>Metazoa</taxon>
        <taxon>Chordata</taxon>
        <taxon>Craniata</taxon>
        <taxon>Vertebrata</taxon>
        <taxon>Euteleostomi</taxon>
        <taxon>Archelosauria</taxon>
        <taxon>Archosauria</taxon>
        <taxon>Dinosauria</taxon>
        <taxon>Saurischia</taxon>
        <taxon>Theropoda</taxon>
        <taxon>Coelurosauria</taxon>
        <taxon>Aves</taxon>
        <taxon>Neognathae</taxon>
        <taxon>Neoaves</taxon>
        <taxon>Telluraves</taxon>
        <taxon>Australaves</taxon>
        <taxon>Passeriformes</taxon>
        <taxon>Sylvioidea</taxon>
        <taxon>Zosteropidae</taxon>
        <taxon>Zosterops</taxon>
    </lineage>
</organism>
<dbReference type="PANTHER" id="PTHR11177">
    <property type="entry name" value="CHITINASE"/>
    <property type="match status" value="1"/>
</dbReference>
<dbReference type="Gene3D" id="3.10.50.10">
    <property type="match status" value="1"/>
</dbReference>
<dbReference type="InterPro" id="IPR050314">
    <property type="entry name" value="Glycosyl_Hydrlase_18"/>
</dbReference>
<dbReference type="Ensembl" id="ENSZLMT00000010637.1">
    <property type="protein sequence ID" value="ENSZLMP00000010354.1"/>
    <property type="gene ID" value="ENSZLMG00000007232.1"/>
</dbReference>
<evidence type="ECO:0000313" key="5">
    <source>
        <dbReference type="Proteomes" id="UP000694401"/>
    </source>
</evidence>
<dbReference type="GO" id="GO:0008061">
    <property type="term" value="F:chitin binding"/>
    <property type="evidence" value="ECO:0007669"/>
    <property type="project" value="TreeGrafter"/>
</dbReference>
<dbReference type="SUPFAM" id="SSF51445">
    <property type="entry name" value="(Trans)glycosidases"/>
    <property type="match status" value="1"/>
</dbReference>
<feature type="region of interest" description="Disordered" evidence="2">
    <location>
        <begin position="258"/>
        <end position="291"/>
    </location>
</feature>
<evidence type="ECO:0000256" key="2">
    <source>
        <dbReference type="SAM" id="MobiDB-lite"/>
    </source>
</evidence>
<dbReference type="InterPro" id="IPR001223">
    <property type="entry name" value="Glyco_hydro18_cat"/>
</dbReference>
<dbReference type="Pfam" id="PF00704">
    <property type="entry name" value="Glyco_hydro_18"/>
    <property type="match status" value="1"/>
</dbReference>
<feature type="region of interest" description="Disordered" evidence="2">
    <location>
        <begin position="162"/>
        <end position="220"/>
    </location>
</feature>
<dbReference type="PANTHER" id="PTHR11177:SF188">
    <property type="entry name" value="ACIDIC MAMMALIAN CHITINASE"/>
    <property type="match status" value="1"/>
</dbReference>
<accession>A0A8D2P783</accession>
<dbReference type="PROSITE" id="PS51910">
    <property type="entry name" value="GH18_2"/>
    <property type="match status" value="1"/>
</dbReference>
<dbReference type="AlphaFoldDB" id="A0A8D2P783"/>
<dbReference type="GO" id="GO:0004568">
    <property type="term" value="F:chitinase activity"/>
    <property type="evidence" value="ECO:0007669"/>
    <property type="project" value="TreeGrafter"/>
</dbReference>
<evidence type="ECO:0000313" key="4">
    <source>
        <dbReference type="Ensembl" id="ENSZLMP00000010354.1"/>
    </source>
</evidence>
<keyword evidence="5" id="KW-1185">Reference proteome</keyword>
<feature type="compositionally biased region" description="Gly residues" evidence="2">
    <location>
        <begin position="260"/>
        <end position="269"/>
    </location>
</feature>
<dbReference type="Gene3D" id="3.20.20.80">
    <property type="entry name" value="Glycosidases"/>
    <property type="match status" value="1"/>
</dbReference>
<dbReference type="GO" id="GO:0005975">
    <property type="term" value="P:carbohydrate metabolic process"/>
    <property type="evidence" value="ECO:0007669"/>
    <property type="project" value="InterPro"/>
</dbReference>
<feature type="domain" description="GH18" evidence="3">
    <location>
        <begin position="1"/>
        <end position="166"/>
    </location>
</feature>
<dbReference type="FunFam" id="3.10.50.10:FF:000001">
    <property type="entry name" value="Chitinase 3-like 1"/>
    <property type="match status" value="1"/>
</dbReference>
<dbReference type="InterPro" id="IPR029070">
    <property type="entry name" value="Chitinase_insertion_sf"/>
</dbReference>
<feature type="compositionally biased region" description="Polar residues" evidence="2">
    <location>
        <begin position="278"/>
        <end position="291"/>
    </location>
</feature>
<sequence length="291" mass="30326">MTYDFHGPWDGSTGENSPLFSSGSTLSVVSYAMNYWKNNGAPAEKLLVGFPTYGKTFTLQSPSNHGIGAPSSGPGPAGPYTREAGLLAYYEICTFLSSGATQAWDASEDVPYAYKGSEWVGYDNVKSFELKVWGQRGRAGIGALKLPTGSFCLYLSGKKPQTFPGKPTREQGELCDSSSRTRGLPQGGKAAEPEAVPSTDSQFPSQGQHSSPRDPSSCCSHPLGTCPWGPASSSSDPGAAGKSLGNLPAQLCLFFQEQGGNAGGAGGTRGNTDPSPGESWSCQPQAGKSQS</sequence>
<dbReference type="InterPro" id="IPR017853">
    <property type="entry name" value="GH"/>
</dbReference>
<keyword evidence="1" id="KW-1015">Disulfide bond</keyword>
<name>A0A8D2P783_ZOSLA</name>
<evidence type="ECO:0000259" key="3">
    <source>
        <dbReference type="PROSITE" id="PS51910"/>
    </source>
</evidence>
<feature type="compositionally biased region" description="Polar residues" evidence="2">
    <location>
        <begin position="198"/>
        <end position="219"/>
    </location>
</feature>
<protein>
    <recommendedName>
        <fullName evidence="3">GH18 domain-containing protein</fullName>
    </recommendedName>
</protein>
<reference evidence="4" key="2">
    <citation type="submission" date="2025-09" db="UniProtKB">
        <authorList>
            <consortium name="Ensembl"/>
        </authorList>
    </citation>
    <scope>IDENTIFICATION</scope>
</reference>
<evidence type="ECO:0000256" key="1">
    <source>
        <dbReference type="ARBA" id="ARBA00023157"/>
    </source>
</evidence>
<dbReference type="GO" id="GO:0006032">
    <property type="term" value="P:chitin catabolic process"/>
    <property type="evidence" value="ECO:0007669"/>
    <property type="project" value="TreeGrafter"/>
</dbReference>
<dbReference type="SUPFAM" id="SSF54556">
    <property type="entry name" value="Chitinase insertion domain"/>
    <property type="match status" value="1"/>
</dbReference>
<proteinExistence type="predicted"/>
<dbReference type="Proteomes" id="UP000694401">
    <property type="component" value="Unassembled WGS sequence"/>
</dbReference>
<reference evidence="4" key="1">
    <citation type="submission" date="2025-08" db="UniProtKB">
        <authorList>
            <consortium name="Ensembl"/>
        </authorList>
    </citation>
    <scope>IDENTIFICATION</scope>
</reference>
<dbReference type="GO" id="GO:0005576">
    <property type="term" value="C:extracellular region"/>
    <property type="evidence" value="ECO:0007669"/>
    <property type="project" value="TreeGrafter"/>
</dbReference>